<keyword evidence="3" id="KW-1185">Reference proteome</keyword>
<proteinExistence type="predicted"/>
<name>A0A830HRZ3_9CHLO</name>
<dbReference type="EMBL" id="BNJQ01000025">
    <property type="protein sequence ID" value="GHP09475.1"/>
    <property type="molecule type" value="Genomic_DNA"/>
</dbReference>
<feature type="compositionally biased region" description="Polar residues" evidence="1">
    <location>
        <begin position="179"/>
        <end position="194"/>
    </location>
</feature>
<evidence type="ECO:0000256" key="1">
    <source>
        <dbReference type="SAM" id="MobiDB-lite"/>
    </source>
</evidence>
<gene>
    <name evidence="2" type="ORF">PPROV_000821000</name>
</gene>
<dbReference type="AlphaFoldDB" id="A0A830HRZ3"/>
<reference evidence="2" key="1">
    <citation type="submission" date="2020-10" db="EMBL/GenBank/DDBJ databases">
        <title>Unveiling of a novel bifunctional photoreceptor, Dualchrome1, isolated from a cosmopolitan green alga.</title>
        <authorList>
            <person name="Suzuki S."/>
            <person name="Kawachi M."/>
        </authorList>
    </citation>
    <scope>NUCLEOTIDE SEQUENCE</scope>
    <source>
        <strain evidence="2">NIES 2893</strain>
    </source>
</reference>
<organism evidence="2 3">
    <name type="scientific">Pycnococcus provasolii</name>
    <dbReference type="NCBI Taxonomy" id="41880"/>
    <lineage>
        <taxon>Eukaryota</taxon>
        <taxon>Viridiplantae</taxon>
        <taxon>Chlorophyta</taxon>
        <taxon>Pseudoscourfieldiophyceae</taxon>
        <taxon>Pseudoscourfieldiales</taxon>
        <taxon>Pycnococcaceae</taxon>
        <taxon>Pycnococcus</taxon>
    </lineage>
</organism>
<protein>
    <submittedName>
        <fullName evidence="2">Uncharacterized protein</fullName>
    </submittedName>
</protein>
<dbReference type="Proteomes" id="UP000660262">
    <property type="component" value="Unassembled WGS sequence"/>
</dbReference>
<feature type="region of interest" description="Disordered" evidence="1">
    <location>
        <begin position="50"/>
        <end position="76"/>
    </location>
</feature>
<feature type="region of interest" description="Disordered" evidence="1">
    <location>
        <begin position="172"/>
        <end position="194"/>
    </location>
</feature>
<comment type="caution">
    <text evidence="2">The sequence shown here is derived from an EMBL/GenBank/DDBJ whole genome shotgun (WGS) entry which is preliminary data.</text>
</comment>
<evidence type="ECO:0000313" key="2">
    <source>
        <dbReference type="EMBL" id="GHP09475.1"/>
    </source>
</evidence>
<accession>A0A830HRZ3</accession>
<sequence length="194" mass="21022">MVGSGINVAVAVVPADDPAEENVPASLGQTAAAVQEAVARAQAGVAAVQASTGSKRGTRTAGSEPASKRNKKSGAGVTAAVDSAAEAGTSAPRARFVNPKTGRKVKHEQDKSQRWDAVYHRERRALGHNTRLAMCEKFGWPEECKVERNFYHRLWEHFQLCESSCSSDEQSSFKRETQVDVNNSQTQQNTRTHT</sequence>
<evidence type="ECO:0000313" key="3">
    <source>
        <dbReference type="Proteomes" id="UP000660262"/>
    </source>
</evidence>